<dbReference type="RefSeq" id="WP_345422376.1">
    <property type="nucleotide sequence ID" value="NZ_BAABGT010000072.1"/>
</dbReference>
<reference evidence="3" key="1">
    <citation type="journal article" date="2019" name="Int. J. Syst. Evol. Microbiol.">
        <title>The Global Catalogue of Microorganisms (GCM) 10K type strain sequencing project: providing services to taxonomists for standard genome sequencing and annotation.</title>
        <authorList>
            <consortium name="The Broad Institute Genomics Platform"/>
            <consortium name="The Broad Institute Genome Sequencing Center for Infectious Disease"/>
            <person name="Wu L."/>
            <person name="Ma J."/>
        </authorList>
    </citation>
    <scope>NUCLEOTIDE SEQUENCE [LARGE SCALE GENOMIC DNA]</scope>
    <source>
        <strain evidence="3">JCM 17906</strain>
    </source>
</reference>
<dbReference type="Gene3D" id="3.40.50.10540">
    <property type="entry name" value="Crotonobetainyl-coa:carnitine coa-transferase, domain 1"/>
    <property type="match status" value="1"/>
</dbReference>
<proteinExistence type="predicted"/>
<gene>
    <name evidence="2" type="ORF">GCM10023175_46490</name>
</gene>
<evidence type="ECO:0000313" key="2">
    <source>
        <dbReference type="EMBL" id="GAA4552518.1"/>
    </source>
</evidence>
<feature type="region of interest" description="Disordered" evidence="1">
    <location>
        <begin position="388"/>
        <end position="422"/>
    </location>
</feature>
<dbReference type="PANTHER" id="PTHR48228">
    <property type="entry name" value="SUCCINYL-COA--D-CITRAMALATE COA-TRANSFERASE"/>
    <property type="match status" value="1"/>
</dbReference>
<evidence type="ECO:0000313" key="3">
    <source>
        <dbReference type="Proteomes" id="UP001501598"/>
    </source>
</evidence>
<evidence type="ECO:0000256" key="1">
    <source>
        <dbReference type="SAM" id="MobiDB-lite"/>
    </source>
</evidence>
<dbReference type="PANTHER" id="PTHR48228:SF4">
    <property type="entry name" value="BLR3030 PROTEIN"/>
    <property type="match status" value="1"/>
</dbReference>
<keyword evidence="3" id="KW-1185">Reference proteome</keyword>
<organism evidence="2 3">
    <name type="scientific">Pseudonocardia xishanensis</name>
    <dbReference type="NCBI Taxonomy" id="630995"/>
    <lineage>
        <taxon>Bacteria</taxon>
        <taxon>Bacillati</taxon>
        <taxon>Actinomycetota</taxon>
        <taxon>Actinomycetes</taxon>
        <taxon>Pseudonocardiales</taxon>
        <taxon>Pseudonocardiaceae</taxon>
        <taxon>Pseudonocardia</taxon>
    </lineage>
</organism>
<protein>
    <submittedName>
        <fullName evidence="2">CoA transferase</fullName>
    </submittedName>
</protein>
<dbReference type="Proteomes" id="UP001501598">
    <property type="component" value="Unassembled WGS sequence"/>
</dbReference>
<dbReference type="InterPro" id="IPR003673">
    <property type="entry name" value="CoA-Trfase_fam_III"/>
</dbReference>
<dbReference type="Pfam" id="PF02515">
    <property type="entry name" value="CoA_transf_3"/>
    <property type="match status" value="1"/>
</dbReference>
<dbReference type="InterPro" id="IPR023606">
    <property type="entry name" value="CoA-Trfase_III_dom_1_sf"/>
</dbReference>
<dbReference type="SUPFAM" id="SSF89796">
    <property type="entry name" value="CoA-transferase family III (CaiB/BaiF)"/>
    <property type="match status" value="2"/>
</dbReference>
<dbReference type="GO" id="GO:0016740">
    <property type="term" value="F:transferase activity"/>
    <property type="evidence" value="ECO:0007669"/>
    <property type="project" value="UniProtKB-KW"/>
</dbReference>
<dbReference type="EMBL" id="BAABGT010000072">
    <property type="protein sequence ID" value="GAA4552518.1"/>
    <property type="molecule type" value="Genomic_DNA"/>
</dbReference>
<accession>A0ABP8RXC2</accession>
<name>A0ABP8RXC2_9PSEU</name>
<dbReference type="InterPro" id="IPR050509">
    <property type="entry name" value="CoA-transferase_III"/>
</dbReference>
<keyword evidence="2" id="KW-0808">Transferase</keyword>
<comment type="caution">
    <text evidence="2">The sequence shown here is derived from an EMBL/GenBank/DDBJ whole genome shotgun (WGS) entry which is preliminary data.</text>
</comment>
<sequence>MIEQVWAALGGDPAELPRLTTTGPAHTLASRFPVTAFGTATIGAALLAATDRPVAIDTRQAAVALCSERHLRVDGASPGSGFAPLSAFHRTTDGWIRLHANYPWHAAAARGVLGLGEDAGLDEVRAAISAWPKVDLETAIHEAGGVAAATRTEEEWAATGAGRAALALPLVERRRIGDAAPRPSARAGGLRVLDLTRVIAGPVATRTLAAHGADVLRIDPPHRPELPAQAWETLPGKRSAIADLPLPELLAGADVLVTGYRPGALDRFGLAPEELARTHPGLVVVTLSAWGHTGPWAHRRGFDSLVQTASGIGLVEGSPGALPAQVLDHATGYLGAAAALLAVAEQRRSGGTHHVRLALAGTATFLQGLPRGEPDAVEVDPAPHVESLGRFTLASPPGTVDGQPLHWPSVPEPGAASPTWLR</sequence>